<sequence length="150" mass="17208">MDPDSFWIRRYDDRQINISKPIWLGRRSRPPALDFRRIRAVLAKLATKSEQAAIKATLQASRLLGRSGMPDNEECHDEDKSVLAEAAITPVCPRDKVPDISCILELPADVLLEIIDHLELHDEFFLSQTCRPFRVLIGRDWKRTIDTEGD</sequence>
<dbReference type="InterPro" id="IPR001810">
    <property type="entry name" value="F-box_dom"/>
</dbReference>
<dbReference type="EMBL" id="WIGN01000332">
    <property type="protein sequence ID" value="KAF6798797.1"/>
    <property type="molecule type" value="Genomic_DNA"/>
</dbReference>
<dbReference type="InterPro" id="IPR036047">
    <property type="entry name" value="F-box-like_dom_sf"/>
</dbReference>
<reference evidence="2 3" key="1">
    <citation type="journal article" date="2020" name="Phytopathology">
        <title>Genome Sequence Resources of Colletotrichum truncatum, C. plurivorum, C. musicola, and C. sojae: Four Species Pathogenic to Soybean (Glycine max).</title>
        <authorList>
            <person name="Rogerio F."/>
            <person name="Boufleur T.R."/>
            <person name="Ciampi-Guillardi M."/>
            <person name="Sukno S.A."/>
            <person name="Thon M.R."/>
            <person name="Massola Junior N.S."/>
            <person name="Baroncelli R."/>
        </authorList>
    </citation>
    <scope>NUCLEOTIDE SEQUENCE [LARGE SCALE GENOMIC DNA]</scope>
    <source>
        <strain evidence="2 3">LFN0009</strain>
    </source>
</reference>
<evidence type="ECO:0000313" key="2">
    <source>
        <dbReference type="EMBL" id="KAF6798797.1"/>
    </source>
</evidence>
<proteinExistence type="predicted"/>
<name>A0A8H6MM49_9PEZI</name>
<dbReference type="AlphaFoldDB" id="A0A8H6MM49"/>
<dbReference type="PROSITE" id="PS50181">
    <property type="entry name" value="FBOX"/>
    <property type="match status" value="1"/>
</dbReference>
<gene>
    <name evidence="2" type="ORF">CSOJ01_12638</name>
</gene>
<accession>A0A8H6MM49</accession>
<protein>
    <submittedName>
        <fullName evidence="2">F-box domain containing protein</fullName>
    </submittedName>
</protein>
<keyword evidence="3" id="KW-1185">Reference proteome</keyword>
<comment type="caution">
    <text evidence="2">The sequence shown here is derived from an EMBL/GenBank/DDBJ whole genome shotgun (WGS) entry which is preliminary data.</text>
</comment>
<dbReference type="Pfam" id="PF00646">
    <property type="entry name" value="F-box"/>
    <property type="match status" value="1"/>
</dbReference>
<evidence type="ECO:0000313" key="3">
    <source>
        <dbReference type="Proteomes" id="UP000652219"/>
    </source>
</evidence>
<dbReference type="Proteomes" id="UP000652219">
    <property type="component" value="Unassembled WGS sequence"/>
</dbReference>
<dbReference type="SUPFAM" id="SSF81383">
    <property type="entry name" value="F-box domain"/>
    <property type="match status" value="1"/>
</dbReference>
<organism evidence="2 3">
    <name type="scientific">Colletotrichum sojae</name>
    <dbReference type="NCBI Taxonomy" id="2175907"/>
    <lineage>
        <taxon>Eukaryota</taxon>
        <taxon>Fungi</taxon>
        <taxon>Dikarya</taxon>
        <taxon>Ascomycota</taxon>
        <taxon>Pezizomycotina</taxon>
        <taxon>Sordariomycetes</taxon>
        <taxon>Hypocreomycetidae</taxon>
        <taxon>Glomerellales</taxon>
        <taxon>Glomerellaceae</taxon>
        <taxon>Colletotrichum</taxon>
        <taxon>Colletotrichum orchidearum species complex</taxon>
    </lineage>
</organism>
<feature type="domain" description="F-box" evidence="1">
    <location>
        <begin position="100"/>
        <end position="144"/>
    </location>
</feature>
<evidence type="ECO:0000259" key="1">
    <source>
        <dbReference type="PROSITE" id="PS50181"/>
    </source>
</evidence>